<name>A0A1F5TNF4_9BACT</name>
<evidence type="ECO:0000313" key="2">
    <source>
        <dbReference type="EMBL" id="OGF40512.1"/>
    </source>
</evidence>
<accession>A0A1F5TNF4</accession>
<evidence type="ECO:0000313" key="3">
    <source>
        <dbReference type="Proteomes" id="UP000177579"/>
    </source>
</evidence>
<feature type="domain" description="DUF362" evidence="1">
    <location>
        <begin position="38"/>
        <end position="277"/>
    </location>
</feature>
<dbReference type="AlphaFoldDB" id="A0A1F5TNF4"/>
<comment type="caution">
    <text evidence="2">The sequence shown here is derived from an EMBL/GenBank/DDBJ whole genome shotgun (WGS) entry which is preliminary data.</text>
</comment>
<dbReference type="Proteomes" id="UP000177579">
    <property type="component" value="Unassembled WGS sequence"/>
</dbReference>
<protein>
    <recommendedName>
        <fullName evidence="1">DUF362 domain-containing protein</fullName>
    </recommendedName>
</protein>
<dbReference type="InterPro" id="IPR007160">
    <property type="entry name" value="DUF362"/>
</dbReference>
<evidence type="ECO:0000259" key="1">
    <source>
        <dbReference type="Pfam" id="PF04015"/>
    </source>
</evidence>
<organism evidence="2 3">
    <name type="scientific">Candidatus Falkowbacteria bacterium RIFOXYD2_FULL_34_120</name>
    <dbReference type="NCBI Taxonomy" id="1798007"/>
    <lineage>
        <taxon>Bacteria</taxon>
        <taxon>Candidatus Falkowiibacteriota</taxon>
    </lineage>
</organism>
<proteinExistence type="predicted"/>
<gene>
    <name evidence="2" type="ORF">A2531_02990</name>
</gene>
<dbReference type="EMBL" id="MFGO01000027">
    <property type="protein sequence ID" value="OGF40512.1"/>
    <property type="molecule type" value="Genomic_DNA"/>
</dbReference>
<sequence>MSKVFISLSKSEELSHNIEDTLLKSTNNLSWLKPGDKVLLKVALNSPDPHPATTHPEAVKTIFKILKNRGAEVIVGDQSGIEHVVHTPKGIIKGSSAKNFITSQMGDENIPFTAFEDLGWDDGFFHFNHEKCTSWKNGFYISDIINRVDHIINLPRLSTHIQSGVTLGLKAAVGFLREDSRLEFHQDGPFAKQLNSFAKDSGLKTDYKNENKFIEKITEISLALQEKLRLTFYTASKMQTTFGPDKKLMNLAKSYVVTPEKSIIIASNDIISAEAAASCMLKYHYDRHTPIVNKFVEKLLLSQSNKNHISNITMENNKFINYGAKIGLGSKNFAIAWSGADENDKNNFLSYCYPELLAYRQAGIQDPPRHTESTPHGF</sequence>
<reference evidence="2 3" key="1">
    <citation type="journal article" date="2016" name="Nat. Commun.">
        <title>Thousands of microbial genomes shed light on interconnected biogeochemical processes in an aquifer system.</title>
        <authorList>
            <person name="Anantharaman K."/>
            <person name="Brown C.T."/>
            <person name="Hug L.A."/>
            <person name="Sharon I."/>
            <person name="Castelle C.J."/>
            <person name="Probst A.J."/>
            <person name="Thomas B.C."/>
            <person name="Singh A."/>
            <person name="Wilkins M.J."/>
            <person name="Karaoz U."/>
            <person name="Brodie E.L."/>
            <person name="Williams K.H."/>
            <person name="Hubbard S.S."/>
            <person name="Banfield J.F."/>
        </authorList>
    </citation>
    <scope>NUCLEOTIDE SEQUENCE [LARGE SCALE GENOMIC DNA]</scope>
</reference>
<dbReference type="Pfam" id="PF04015">
    <property type="entry name" value="DUF362"/>
    <property type="match status" value="1"/>
</dbReference>